<dbReference type="GO" id="GO:0006260">
    <property type="term" value="P:DNA replication"/>
    <property type="evidence" value="ECO:0007669"/>
    <property type="project" value="TreeGrafter"/>
</dbReference>
<dbReference type="GO" id="GO:0005524">
    <property type="term" value="F:ATP binding"/>
    <property type="evidence" value="ECO:0007669"/>
    <property type="project" value="InterPro"/>
</dbReference>
<evidence type="ECO:0000313" key="2">
    <source>
        <dbReference type="EMBL" id="CEO43787.1"/>
    </source>
</evidence>
<dbReference type="SUPFAM" id="SSF52540">
    <property type="entry name" value="P-loop containing nucleoside triphosphate hydrolases"/>
    <property type="match status" value="1"/>
</dbReference>
<dbReference type="InterPro" id="IPR002611">
    <property type="entry name" value="IstB_ATP-bd"/>
</dbReference>
<name>A0A1L7RH18_STAXY</name>
<dbReference type="Gene3D" id="3.40.50.300">
    <property type="entry name" value="P-loop containing nucleotide triphosphate hydrolases"/>
    <property type="match status" value="1"/>
</dbReference>
<dbReference type="EMBL" id="LN795825">
    <property type="protein sequence ID" value="CEO43787.1"/>
    <property type="molecule type" value="Genomic_DNA"/>
</dbReference>
<dbReference type="Pfam" id="PF01695">
    <property type="entry name" value="IstB_IS21"/>
    <property type="match status" value="1"/>
</dbReference>
<organism evidence="2">
    <name type="scientific">Staphylococcus xylosus</name>
    <dbReference type="NCBI Taxonomy" id="1288"/>
    <lineage>
        <taxon>Bacteria</taxon>
        <taxon>Bacillati</taxon>
        <taxon>Bacillota</taxon>
        <taxon>Bacilli</taxon>
        <taxon>Bacillales</taxon>
        <taxon>Staphylococcaceae</taxon>
        <taxon>Staphylococcus</taxon>
    </lineage>
</organism>
<evidence type="ECO:0000259" key="1">
    <source>
        <dbReference type="Pfam" id="PF01695"/>
    </source>
</evidence>
<dbReference type="AlphaFoldDB" id="A0A1L7RH18"/>
<accession>A0A1L7RH18</accession>
<feature type="domain" description="IstB-like ATP-binding" evidence="1">
    <location>
        <begin position="66"/>
        <end position="257"/>
    </location>
</feature>
<proteinExistence type="predicted"/>
<dbReference type="PANTHER" id="PTHR30050">
    <property type="entry name" value="CHROMOSOMAL REPLICATION INITIATOR PROTEIN DNAA"/>
    <property type="match status" value="1"/>
</dbReference>
<gene>
    <name evidence="2" type="primary">ORF_h15</name>
</gene>
<reference evidence="2" key="1">
    <citation type="submission" date="2015-01" db="EMBL/GenBank/DDBJ databases">
        <title>Novel erm(44)-related macrolide-lincosamide-streptogramin B resistance gene in Staphylococcus saprophyticus.</title>
        <authorList>
            <person name="Wendlandt S."/>
            <person name="Hess S."/>
            <person name="Li J."/>
            <person name="Kadlec K."/>
            <person name="Wang Y."/>
            <person name="Fessler A.T."/>
            <person name="Schwarz S."/>
            <person name="Gallert C."/>
        </authorList>
    </citation>
    <scope>NUCLEOTIDE SEQUENCE</scope>
    <source>
        <strain evidence="2">L-06</strain>
    </source>
</reference>
<protein>
    <recommendedName>
        <fullName evidence="1">IstB-like ATP-binding domain-containing protein</fullName>
    </recommendedName>
</protein>
<sequence length="260" mass="30364">MNGLEKSIKQSGFRNELIENEFGLICNECKKKYDYYKFDNGQIVRDGCNCDNYEFQREQRKAFSKKKQRRKIEKIYRKSIIPYDLQEATFESYEPQNESQEKLFNICKRYADKFDINNKQSLLLQGDFGLGKSHLAMAALKVIKANDHSVLFMDVPQLLTAYKDTYNKDSEMTEKELDKVIDEVDLLVLDDYGTTVNDFGNQKLFNLMNMRKGKHNIITTNNTAKELTKNKDLAKQFSRMMMNATPIKVDGDDYRLKGLV</sequence>
<dbReference type="PANTHER" id="PTHR30050:SF4">
    <property type="entry name" value="ATP-BINDING PROTEIN RV3427C IN INSERTION SEQUENCE-RELATED"/>
    <property type="match status" value="1"/>
</dbReference>
<dbReference type="InterPro" id="IPR027417">
    <property type="entry name" value="P-loop_NTPase"/>
</dbReference>